<dbReference type="Pfam" id="PF04221">
    <property type="entry name" value="RelB"/>
    <property type="match status" value="1"/>
</dbReference>
<accession>A0A844GC10</accession>
<organism evidence="3 4">
    <name type="scientific">Victivallis lenta</name>
    <dbReference type="NCBI Taxonomy" id="2606640"/>
    <lineage>
        <taxon>Bacteria</taxon>
        <taxon>Pseudomonadati</taxon>
        <taxon>Lentisphaerota</taxon>
        <taxon>Lentisphaeria</taxon>
        <taxon>Victivallales</taxon>
        <taxon>Victivallaceae</taxon>
        <taxon>Victivallis</taxon>
    </lineage>
</organism>
<dbReference type="GO" id="GO:0006351">
    <property type="term" value="P:DNA-templated transcription"/>
    <property type="evidence" value="ECO:0007669"/>
    <property type="project" value="TreeGrafter"/>
</dbReference>
<comment type="caution">
    <text evidence="3">The sequence shown here is derived from an EMBL/GenBank/DDBJ whole genome shotgun (WGS) entry which is preliminary data.</text>
</comment>
<evidence type="ECO:0000256" key="2">
    <source>
        <dbReference type="ARBA" id="ARBA00022649"/>
    </source>
</evidence>
<evidence type="ECO:0000313" key="3">
    <source>
        <dbReference type="EMBL" id="MST99729.1"/>
    </source>
</evidence>
<dbReference type="InterPro" id="IPR013321">
    <property type="entry name" value="Arc_rbn_hlx_hlx"/>
</dbReference>
<keyword evidence="4" id="KW-1185">Reference proteome</keyword>
<evidence type="ECO:0000256" key="1">
    <source>
        <dbReference type="ARBA" id="ARBA00010562"/>
    </source>
</evidence>
<dbReference type="GO" id="GO:0006355">
    <property type="term" value="P:regulation of DNA-templated transcription"/>
    <property type="evidence" value="ECO:0007669"/>
    <property type="project" value="InterPro"/>
</dbReference>
<gene>
    <name evidence="3" type="ORF">FYJ85_22115</name>
</gene>
<dbReference type="InterPro" id="IPR007337">
    <property type="entry name" value="RelB/DinJ"/>
</dbReference>
<dbReference type="Proteomes" id="UP000435649">
    <property type="component" value="Unassembled WGS sequence"/>
</dbReference>
<dbReference type="PANTHER" id="PTHR38781:SF1">
    <property type="entry name" value="ANTITOXIN DINJ-RELATED"/>
    <property type="match status" value="1"/>
</dbReference>
<dbReference type="RefSeq" id="WP_154420898.1">
    <property type="nucleotide sequence ID" value="NZ_VUNS01000050.1"/>
</dbReference>
<reference evidence="3 4" key="1">
    <citation type="submission" date="2019-08" db="EMBL/GenBank/DDBJ databases">
        <title>In-depth cultivation of the pig gut microbiome towards novel bacterial diversity and tailored functional studies.</title>
        <authorList>
            <person name="Wylensek D."/>
            <person name="Hitch T.C.A."/>
            <person name="Clavel T."/>
        </authorList>
    </citation>
    <scope>NUCLEOTIDE SEQUENCE [LARGE SCALE GENOMIC DNA]</scope>
    <source>
        <strain evidence="3 4">BBE-744-WT-12</strain>
    </source>
</reference>
<sequence length="100" mass="10892">MAISTFSVRMESDVKNELDKICAQLGLNTSVAINIFARTVIREKRIPFEISLATGKTAGANAFQALRKQAKANGVQGMSLSEINSEIDRARGKNEMLCSD</sequence>
<dbReference type="Gene3D" id="1.10.1220.10">
    <property type="entry name" value="Met repressor-like"/>
    <property type="match status" value="1"/>
</dbReference>
<comment type="similarity">
    <text evidence="1">Belongs to the RelB/DinJ antitoxin family.</text>
</comment>
<dbReference type="EMBL" id="VUNS01000050">
    <property type="protein sequence ID" value="MST99729.1"/>
    <property type="molecule type" value="Genomic_DNA"/>
</dbReference>
<dbReference type="AlphaFoldDB" id="A0A844GC10"/>
<proteinExistence type="inferred from homology"/>
<evidence type="ECO:0000313" key="4">
    <source>
        <dbReference type="Proteomes" id="UP000435649"/>
    </source>
</evidence>
<protein>
    <submittedName>
        <fullName evidence="3">Type II toxin-antitoxin system RelB/DinJ family antitoxin</fullName>
    </submittedName>
</protein>
<dbReference type="PANTHER" id="PTHR38781">
    <property type="entry name" value="ANTITOXIN DINJ-RELATED"/>
    <property type="match status" value="1"/>
</dbReference>
<keyword evidence="2" id="KW-1277">Toxin-antitoxin system</keyword>
<name>A0A844GC10_9BACT</name>
<dbReference type="NCBIfam" id="TIGR02384">
    <property type="entry name" value="RelB_DinJ"/>
    <property type="match status" value="1"/>
</dbReference>